<dbReference type="PRINTS" id="PR00177">
    <property type="entry name" value="NMDARECEPTOR"/>
</dbReference>
<feature type="site" description="Crucial to convey clamshell closure to channel opening" evidence="9">
    <location>
        <position position="102"/>
    </location>
</feature>
<dbReference type="PANTHER" id="PTHR42643">
    <property type="entry name" value="IONOTROPIC RECEPTOR 20A-RELATED"/>
    <property type="match status" value="1"/>
</dbReference>
<dbReference type="InterPro" id="IPR001320">
    <property type="entry name" value="Iontro_rcpt_C"/>
</dbReference>
<evidence type="ECO:0000256" key="9">
    <source>
        <dbReference type="PIRSR" id="PIRSR601508-2"/>
    </source>
</evidence>
<dbReference type="InterPro" id="IPR052192">
    <property type="entry name" value="Insect_Ionotropic_Sensory_Rcpt"/>
</dbReference>
<evidence type="ECO:0000256" key="1">
    <source>
        <dbReference type="ARBA" id="ARBA00004651"/>
    </source>
</evidence>
<evidence type="ECO:0000313" key="13">
    <source>
        <dbReference type="Proteomes" id="UP000095280"/>
    </source>
</evidence>
<feature type="binding site" evidence="8">
    <location>
        <position position="166"/>
    </location>
    <ligand>
        <name>L-glutamate</name>
        <dbReference type="ChEBI" id="CHEBI:29985"/>
    </ligand>
</feature>
<evidence type="ECO:0000256" key="11">
    <source>
        <dbReference type="SAM" id="Phobius"/>
    </source>
</evidence>
<keyword evidence="6" id="KW-0675">Receptor</keyword>
<evidence type="ECO:0000256" key="3">
    <source>
        <dbReference type="ARBA" id="ARBA00022692"/>
    </source>
</evidence>
<dbReference type="GO" id="GO:0005886">
    <property type="term" value="C:plasma membrane"/>
    <property type="evidence" value="ECO:0007669"/>
    <property type="project" value="UniProtKB-SubCell"/>
</dbReference>
<evidence type="ECO:0000313" key="15">
    <source>
        <dbReference type="WBParaSite" id="maker-uti_cns_0009545-snap-gene-0.6-mRNA-1"/>
    </source>
</evidence>
<sequence>TWLAVLAALAVASLTIFALAYFSPFSAWNLQLEFAIADEVWLQEYIWSCIGSFLQQGQDFYPYAMSPRAVMVFWWLFTVIIYGAYTGDLTSALTVSVTSLPIQSFEDMLADGSLTPIMPRGTTIHNVFKGAQSGVYKQITDQMLLADTIPDCAQAVFDKGLVCLSDYTFLLNVANNNCEKVYLAKERANVAPCGFAYPKNAYFSELLDEHLRNLDIIGANSRLFTKYFTNDAPDQSCSVGMSTEADSINMEGVGGALIITGAFYVAGLILLACELVWTRLLRKTPFDCAVF</sequence>
<dbReference type="PANTHER" id="PTHR42643:SF24">
    <property type="entry name" value="IONOTROPIC RECEPTOR 60A"/>
    <property type="match status" value="1"/>
</dbReference>
<dbReference type="SUPFAM" id="SSF53850">
    <property type="entry name" value="Periplasmic binding protein-like II"/>
    <property type="match status" value="1"/>
</dbReference>
<evidence type="ECO:0000256" key="10">
    <source>
        <dbReference type="PIRSR" id="PIRSR601508-3"/>
    </source>
</evidence>
<dbReference type="Proteomes" id="UP000095280">
    <property type="component" value="Unplaced"/>
</dbReference>
<name>A0A1I8I240_9PLAT</name>
<feature type="domain" description="Ionotropic glutamate receptor C-terminal" evidence="12">
    <location>
        <begin position="1"/>
        <end position="261"/>
    </location>
</feature>
<keyword evidence="3 11" id="KW-0812">Transmembrane</keyword>
<dbReference type="GO" id="GO:0015276">
    <property type="term" value="F:ligand-gated monoatomic ion channel activity"/>
    <property type="evidence" value="ECO:0007669"/>
    <property type="project" value="InterPro"/>
</dbReference>
<dbReference type="AlphaFoldDB" id="A0A1I8I240"/>
<dbReference type="GO" id="GO:0050906">
    <property type="term" value="P:detection of stimulus involved in sensory perception"/>
    <property type="evidence" value="ECO:0007669"/>
    <property type="project" value="UniProtKB-ARBA"/>
</dbReference>
<keyword evidence="5 11" id="KW-0472">Membrane</keyword>
<feature type="disulfide bond" evidence="10">
    <location>
        <begin position="178"/>
        <end position="237"/>
    </location>
</feature>
<comment type="subcellular location">
    <subcellularLocation>
        <location evidence="1">Cell membrane</location>
        <topology evidence="1">Multi-pass membrane protein</topology>
    </subcellularLocation>
</comment>
<keyword evidence="10" id="KW-1015">Disulfide bond</keyword>
<organism evidence="13 14">
    <name type="scientific">Macrostomum lignano</name>
    <dbReference type="NCBI Taxonomy" id="282301"/>
    <lineage>
        <taxon>Eukaryota</taxon>
        <taxon>Metazoa</taxon>
        <taxon>Spiralia</taxon>
        <taxon>Lophotrochozoa</taxon>
        <taxon>Platyhelminthes</taxon>
        <taxon>Rhabditophora</taxon>
        <taxon>Macrostomorpha</taxon>
        <taxon>Macrostomida</taxon>
        <taxon>Macrostomidae</taxon>
        <taxon>Macrostomum</taxon>
    </lineage>
</organism>
<dbReference type="GO" id="GO:0038023">
    <property type="term" value="F:signaling receptor activity"/>
    <property type="evidence" value="ECO:0007669"/>
    <property type="project" value="InterPro"/>
</dbReference>
<evidence type="ECO:0000256" key="6">
    <source>
        <dbReference type="ARBA" id="ARBA00023170"/>
    </source>
</evidence>
<feature type="transmembrane region" description="Helical" evidence="11">
    <location>
        <begin position="253"/>
        <end position="277"/>
    </location>
</feature>
<evidence type="ECO:0000256" key="2">
    <source>
        <dbReference type="ARBA" id="ARBA00022475"/>
    </source>
</evidence>
<protein>
    <submittedName>
        <fullName evidence="14 15">PBPe domain-containing protein</fullName>
    </submittedName>
</protein>
<dbReference type="InterPro" id="IPR001508">
    <property type="entry name" value="Iono_Glu_rcpt_met"/>
</dbReference>
<evidence type="ECO:0000256" key="5">
    <source>
        <dbReference type="ARBA" id="ARBA00023136"/>
    </source>
</evidence>
<keyword evidence="2" id="KW-1003">Cell membrane</keyword>
<dbReference type="Gene3D" id="1.10.287.70">
    <property type="match status" value="1"/>
</dbReference>
<feature type="site" description="Interaction with the cone snail toxin Con-ikot-ikot" evidence="9">
    <location>
        <position position="129"/>
    </location>
</feature>
<reference evidence="14 15" key="1">
    <citation type="submission" date="2016-11" db="UniProtKB">
        <authorList>
            <consortium name="WormBaseParasite"/>
        </authorList>
    </citation>
    <scope>IDENTIFICATION</scope>
</reference>
<keyword evidence="4 11" id="KW-1133">Transmembrane helix</keyword>
<accession>A0A1I8I240</accession>
<keyword evidence="7" id="KW-0325">Glycoprotein</keyword>
<evidence type="ECO:0000256" key="4">
    <source>
        <dbReference type="ARBA" id="ARBA00022989"/>
    </source>
</evidence>
<evidence type="ECO:0000313" key="14">
    <source>
        <dbReference type="WBParaSite" id="maker-uti_cns_0009445-snap-gene-0.3-mRNA-1"/>
    </source>
</evidence>
<dbReference type="WBParaSite" id="maker-uti_cns_0009545-snap-gene-0.6-mRNA-1">
    <property type="protein sequence ID" value="maker-uti_cns_0009545-snap-gene-0.6-mRNA-1"/>
    <property type="gene ID" value="maker-uti_cns_0009545-snap-gene-0.6"/>
</dbReference>
<proteinExistence type="predicted"/>
<evidence type="ECO:0000259" key="12">
    <source>
        <dbReference type="Pfam" id="PF00060"/>
    </source>
</evidence>
<dbReference type="Pfam" id="PF00060">
    <property type="entry name" value="Lig_chan"/>
    <property type="match status" value="1"/>
</dbReference>
<keyword evidence="13" id="KW-1185">Reference proteome</keyword>
<dbReference type="WBParaSite" id="maker-uti_cns_0009445-snap-gene-0.3-mRNA-1">
    <property type="protein sequence ID" value="maker-uti_cns_0009445-snap-gene-0.3-mRNA-1"/>
    <property type="gene ID" value="maker-uti_cns_0009445-snap-gene-0.3"/>
</dbReference>
<evidence type="ECO:0000256" key="8">
    <source>
        <dbReference type="PIRSR" id="PIRSR601508-1"/>
    </source>
</evidence>
<evidence type="ECO:0000256" key="7">
    <source>
        <dbReference type="ARBA" id="ARBA00023180"/>
    </source>
</evidence>